<keyword evidence="2" id="KW-0560">Oxidoreductase</keyword>
<gene>
    <name evidence="3" type="ORF">L5G33_04490</name>
</gene>
<dbReference type="PANTHER" id="PTHR43899">
    <property type="entry name" value="RH59310P"/>
    <property type="match status" value="1"/>
</dbReference>
<dbReference type="PIRSF" id="PIRSF000126">
    <property type="entry name" value="11-beta-HSD1"/>
    <property type="match status" value="1"/>
</dbReference>
<evidence type="ECO:0000256" key="1">
    <source>
        <dbReference type="ARBA" id="ARBA00006484"/>
    </source>
</evidence>
<comment type="similarity">
    <text evidence="1">Belongs to the short-chain dehydrogenases/reductases (SDR) family.</text>
</comment>
<evidence type="ECO:0000313" key="3">
    <source>
        <dbReference type="EMBL" id="MCF8587727.1"/>
    </source>
</evidence>
<accession>A0ABS9IQB9</accession>
<dbReference type="PRINTS" id="PR00081">
    <property type="entry name" value="GDHRDH"/>
</dbReference>
<dbReference type="InterPro" id="IPR051019">
    <property type="entry name" value="VLCFA-Steroid_DH"/>
</dbReference>
<evidence type="ECO:0000256" key="2">
    <source>
        <dbReference type="ARBA" id="ARBA00023002"/>
    </source>
</evidence>
<dbReference type="Pfam" id="PF00106">
    <property type="entry name" value="adh_short"/>
    <property type="match status" value="1"/>
</dbReference>
<dbReference type="Proteomes" id="UP001200110">
    <property type="component" value="Unassembled WGS sequence"/>
</dbReference>
<protein>
    <submittedName>
        <fullName evidence="3">SDR family NAD(P)-dependent oxidoreductase</fullName>
    </submittedName>
</protein>
<dbReference type="SUPFAM" id="SSF51735">
    <property type="entry name" value="NAD(P)-binding Rossmann-fold domains"/>
    <property type="match status" value="1"/>
</dbReference>
<dbReference type="InterPro" id="IPR002347">
    <property type="entry name" value="SDR_fam"/>
</dbReference>
<dbReference type="InterPro" id="IPR036291">
    <property type="entry name" value="NAD(P)-bd_dom_sf"/>
</dbReference>
<dbReference type="RefSeq" id="WP_236996956.1">
    <property type="nucleotide sequence ID" value="NZ_JAKKOR010000003.1"/>
</dbReference>
<dbReference type="EMBL" id="JAKKOR010000003">
    <property type="protein sequence ID" value="MCF8587727.1"/>
    <property type="molecule type" value="Genomic_DNA"/>
</dbReference>
<dbReference type="Gene3D" id="3.40.50.720">
    <property type="entry name" value="NAD(P)-binding Rossmann-like Domain"/>
    <property type="match status" value="1"/>
</dbReference>
<sequence length="264" mass="28177">MTSIDSDKYGPWAVIAGGSEGVGAVFADELAMAGLNLVLIARKEDALEATAEQARRYGTEVRTLVQDLLASDAVANIATATADLEVGLLIFNAGANTYGNEFVFGDMERFRSVMTLNIDRQLDLVQMFGRPMAERGHGGIILLGSVTGFVGSGHQSIYSAAKAFSRVFAEGLWWELRDYGVDVVELILGVTRTPAMARAGLNFDAPGLLVSEPADVAREGLAHIGDGPVWVIDAEKEGALSRSQFPRDQRVLAEAQAVAAMMGR</sequence>
<evidence type="ECO:0000313" key="4">
    <source>
        <dbReference type="Proteomes" id="UP001200110"/>
    </source>
</evidence>
<proteinExistence type="inferred from homology"/>
<comment type="caution">
    <text evidence="3">The sequence shown here is derived from an EMBL/GenBank/DDBJ whole genome shotgun (WGS) entry which is preliminary data.</text>
</comment>
<name>A0ABS9IQB9_9ACTN</name>
<organism evidence="3 4">
    <name type="scientific">Gordonia liuliyuniae</name>
    <dbReference type="NCBI Taxonomy" id="2911517"/>
    <lineage>
        <taxon>Bacteria</taxon>
        <taxon>Bacillati</taxon>
        <taxon>Actinomycetota</taxon>
        <taxon>Actinomycetes</taxon>
        <taxon>Mycobacteriales</taxon>
        <taxon>Gordoniaceae</taxon>
        <taxon>Gordonia</taxon>
    </lineage>
</organism>
<reference evidence="3 4" key="1">
    <citation type="submission" date="2022-01" db="EMBL/GenBank/DDBJ databases">
        <authorList>
            <person name="Huang Y."/>
        </authorList>
    </citation>
    <scope>NUCLEOTIDE SEQUENCE [LARGE SCALE GENOMIC DNA]</scope>
    <source>
        <strain evidence="3 4">HY366</strain>
    </source>
</reference>
<keyword evidence="4" id="KW-1185">Reference proteome</keyword>
<dbReference type="PANTHER" id="PTHR43899:SF13">
    <property type="entry name" value="RH59310P"/>
    <property type="match status" value="1"/>
</dbReference>